<dbReference type="OrthoDB" id="5086500at2759"/>
<evidence type="ECO:0000313" key="2">
    <source>
        <dbReference type="Proteomes" id="UP000664203"/>
    </source>
</evidence>
<dbReference type="InterPro" id="IPR035994">
    <property type="entry name" value="Nucleoside_phosphorylase_sf"/>
</dbReference>
<evidence type="ECO:0000313" key="1">
    <source>
        <dbReference type="EMBL" id="CAF9909981.1"/>
    </source>
</evidence>
<protein>
    <submittedName>
        <fullName evidence="1">Uncharacterized protein</fullName>
    </submittedName>
</protein>
<proteinExistence type="predicted"/>
<dbReference type="InterPro" id="IPR027417">
    <property type="entry name" value="P-loop_NTPase"/>
</dbReference>
<organism evidence="1 2">
    <name type="scientific">Alectoria fallacina</name>
    <dbReference type="NCBI Taxonomy" id="1903189"/>
    <lineage>
        <taxon>Eukaryota</taxon>
        <taxon>Fungi</taxon>
        <taxon>Dikarya</taxon>
        <taxon>Ascomycota</taxon>
        <taxon>Pezizomycotina</taxon>
        <taxon>Lecanoromycetes</taxon>
        <taxon>OSLEUM clade</taxon>
        <taxon>Lecanoromycetidae</taxon>
        <taxon>Lecanorales</taxon>
        <taxon>Lecanorineae</taxon>
        <taxon>Parmeliaceae</taxon>
        <taxon>Alectoria</taxon>
    </lineage>
</organism>
<accession>A0A8H3EW76</accession>
<sequence length="1160" mass="130459">MSSKKRLRPQDYTVGWLCALARTEQVAAIKMLDEQHQELPKPLRDYNTYTYGSIGSHNVVIACLPLSHPGTTSASRMANFLPTTFPNMRLHLFVGIGGGIPYNPPDPDASQDIHLGDVVVGVDQTPGVPGVVQYDFIRDQGEGARELLGVFDKPNPELLTALGKLFSNYEMGDSNPQVHLARLTGLRSDFSRPPPGGDQFYQSTYKHVDGASNCDQCSTNELVVRNERQPPKSKLMQQNATEPETLIPMFHQGQILSGNSVLKDAKRRDELSQAYPHARCFEMEAAGVVDQTHCLVIRGIADYADSHKNQAWQPYAAGTAAALARELLLTVQSSVVEQMEVIAPTTVQATNPSFGGQLESGNVHWMVPRSTNTLFTGRTNILEKLGHILRPQNHSSPMSEQQKRFVIVGDGGIGKSEVCLKFANDYRQRFWGIFWIDASSEETAKQAFIDVGKMCGANAESFEQVKIWLANTRHSWLLIIDNADDPKIDYAAFFPSGNEGNIILTTRNPQCPVHQTVGFEDLDHLNLQDVTSLLFKAAGIAELSREDDQNAAEKIVQILGSHTLAIIQAGAYVKQQRCSLEDYPAHFRQQEERLLKYHPEQAQSTYGTVYATFETSATRLKSSQDPSAKDALSLLQMLGFIHYEEIPGLMFSRAREEAITIRENIDRLDDEIFELSELQISRLPISLMKRDDIATDIFPWQWHNALTLLESYSIIKMSGIGENLSISMHPLVHTWTRIRQRLASRKEGWRAAGSVIALSMHRTGYDMFHEKLRLHVGAYLDHPVPEYMAGMTELEICQTHYKICILVYQWRDISKLRILLQKLETFKSWTGASVKSRPLVQILTAQYLMQDGQPKEAVEMLERLVETDRSNYFNAQAILASAYIVSKQHQKAINLLEHIVQIRERNEAPENENLLLSQHELGRAYIKNNQFEKAATLLEPVVEKKKNRMMSTHRSLLSSQLILGIAYLGNEQFETAAEILAQVLEILRTILDAKDPDILGTQYGLARAYMGMGNGHYERAAELLEHVVRMDREMLAPDDPDRLASQYQLARAYMGMKTGHYERAAELLENVVGIHEKTLVPDDPDRLASQYQLARAYMGMGVDHYERAAELLENVVGIEDKSLAPEDPDRLALQRSLEEVHRLVEFEKSAEPTGTSGETV</sequence>
<name>A0A8H3EW76_9LECA</name>
<dbReference type="Gene3D" id="1.25.40.10">
    <property type="entry name" value="Tetratricopeptide repeat domain"/>
    <property type="match status" value="2"/>
</dbReference>
<dbReference type="InterPro" id="IPR053137">
    <property type="entry name" value="NLR-like"/>
</dbReference>
<dbReference type="EMBL" id="CAJPDR010000039">
    <property type="protein sequence ID" value="CAF9909981.1"/>
    <property type="molecule type" value="Genomic_DNA"/>
</dbReference>
<dbReference type="PANTHER" id="PTHR46082">
    <property type="entry name" value="ATP/GTP-BINDING PROTEIN-RELATED"/>
    <property type="match status" value="1"/>
</dbReference>
<dbReference type="SMART" id="SM00028">
    <property type="entry name" value="TPR"/>
    <property type="match status" value="7"/>
</dbReference>
<gene>
    <name evidence="1" type="ORF">ALECFALPRED_006124</name>
</gene>
<dbReference type="SUPFAM" id="SSF48452">
    <property type="entry name" value="TPR-like"/>
    <property type="match status" value="2"/>
</dbReference>
<dbReference type="GO" id="GO:0003824">
    <property type="term" value="F:catalytic activity"/>
    <property type="evidence" value="ECO:0007669"/>
    <property type="project" value="InterPro"/>
</dbReference>
<dbReference type="PANTHER" id="PTHR46082:SF11">
    <property type="entry name" value="AAA+ ATPASE DOMAIN-CONTAINING PROTEIN-RELATED"/>
    <property type="match status" value="1"/>
</dbReference>
<comment type="caution">
    <text evidence="1">The sequence shown here is derived from an EMBL/GenBank/DDBJ whole genome shotgun (WGS) entry which is preliminary data.</text>
</comment>
<dbReference type="Proteomes" id="UP000664203">
    <property type="component" value="Unassembled WGS sequence"/>
</dbReference>
<reference evidence="1" key="1">
    <citation type="submission" date="2021-03" db="EMBL/GenBank/DDBJ databases">
        <authorList>
            <person name="Tagirdzhanova G."/>
        </authorList>
    </citation>
    <scope>NUCLEOTIDE SEQUENCE</scope>
</reference>
<dbReference type="AlphaFoldDB" id="A0A8H3EW76"/>
<dbReference type="SUPFAM" id="SSF52540">
    <property type="entry name" value="P-loop containing nucleoside triphosphate hydrolases"/>
    <property type="match status" value="1"/>
</dbReference>
<dbReference type="SUPFAM" id="SSF53167">
    <property type="entry name" value="Purine and uridine phosphorylases"/>
    <property type="match status" value="1"/>
</dbReference>
<dbReference type="InterPro" id="IPR011990">
    <property type="entry name" value="TPR-like_helical_dom_sf"/>
</dbReference>
<dbReference type="Gene3D" id="3.40.50.300">
    <property type="entry name" value="P-loop containing nucleotide triphosphate hydrolases"/>
    <property type="match status" value="1"/>
</dbReference>
<dbReference type="InterPro" id="IPR019734">
    <property type="entry name" value="TPR_rpt"/>
</dbReference>
<dbReference type="Gene3D" id="3.40.50.1580">
    <property type="entry name" value="Nucleoside phosphorylase domain"/>
    <property type="match status" value="1"/>
</dbReference>
<keyword evidence="2" id="KW-1185">Reference proteome</keyword>
<dbReference type="Pfam" id="PF13424">
    <property type="entry name" value="TPR_12"/>
    <property type="match status" value="1"/>
</dbReference>
<dbReference type="GO" id="GO:0009116">
    <property type="term" value="P:nucleoside metabolic process"/>
    <property type="evidence" value="ECO:0007669"/>
    <property type="project" value="InterPro"/>
</dbReference>
<dbReference type="Pfam" id="PF13374">
    <property type="entry name" value="TPR_10"/>
    <property type="match status" value="1"/>
</dbReference>